<dbReference type="Pfam" id="PF00370">
    <property type="entry name" value="FGGY_N"/>
    <property type="match status" value="1"/>
</dbReference>
<evidence type="ECO:0000313" key="2">
    <source>
        <dbReference type="EMBL" id="EIN00709.1"/>
    </source>
</evidence>
<accession>A0ABN0FPT9</accession>
<reference evidence="2 3" key="1">
    <citation type="journal article" date="2012" name="J. Bacteriol.">
        <title>Draft Genome Sequence of the Soil Bacterium Burkholderia terrae Strain BS001, Which Interacts with Fungal Surface Structures.</title>
        <authorList>
            <person name="Nazir R."/>
            <person name="Hansen M.A."/>
            <person name="Sorensen S."/>
            <person name="van Elsas J.D."/>
        </authorList>
    </citation>
    <scope>NUCLEOTIDE SEQUENCE [LARGE SCALE GENOMIC DNA]</scope>
    <source>
        <strain evidence="2 3">BS001</strain>
    </source>
</reference>
<proteinExistence type="predicted"/>
<dbReference type="Gene3D" id="3.30.420.40">
    <property type="match status" value="1"/>
</dbReference>
<dbReference type="InterPro" id="IPR043129">
    <property type="entry name" value="ATPase_NBD"/>
</dbReference>
<organism evidence="2 3">
    <name type="scientific">Paraburkholderia hospita</name>
    <dbReference type="NCBI Taxonomy" id="169430"/>
    <lineage>
        <taxon>Bacteria</taxon>
        <taxon>Pseudomonadati</taxon>
        <taxon>Pseudomonadota</taxon>
        <taxon>Betaproteobacteria</taxon>
        <taxon>Burkholderiales</taxon>
        <taxon>Burkholderiaceae</taxon>
        <taxon>Paraburkholderia</taxon>
    </lineage>
</organism>
<dbReference type="EMBL" id="AKAU01000076">
    <property type="protein sequence ID" value="EIN00709.1"/>
    <property type="molecule type" value="Genomic_DNA"/>
</dbReference>
<gene>
    <name evidence="2" type="ORF">WQE_12566</name>
</gene>
<dbReference type="SUPFAM" id="SSF53067">
    <property type="entry name" value="Actin-like ATPase domain"/>
    <property type="match status" value="1"/>
</dbReference>
<keyword evidence="3" id="KW-1185">Reference proteome</keyword>
<evidence type="ECO:0000259" key="1">
    <source>
        <dbReference type="Pfam" id="PF00370"/>
    </source>
</evidence>
<feature type="domain" description="Carbohydrate kinase FGGY N-terminal" evidence="1">
    <location>
        <begin position="1"/>
        <end position="59"/>
    </location>
</feature>
<comment type="caution">
    <text evidence="2">The sequence shown here is derived from an EMBL/GenBank/DDBJ whole genome shotgun (WGS) entry which is preliminary data.</text>
</comment>
<dbReference type="InterPro" id="IPR018484">
    <property type="entry name" value="FGGY_N"/>
</dbReference>
<sequence>MFLGIDLGTTELEVLLLASDGHVVGTARYPLEISRPKSRWSEQDPEDWWRATQIALATLRMNYPDAFGGIQAIGPFRSNAWRRST</sequence>
<name>A0ABN0FPT9_9BURK</name>
<protein>
    <submittedName>
        <fullName evidence="2">Xylulokinase</fullName>
    </submittedName>
</protein>
<evidence type="ECO:0000313" key="3">
    <source>
        <dbReference type="Proteomes" id="UP000004980"/>
    </source>
</evidence>
<dbReference type="Proteomes" id="UP000004980">
    <property type="component" value="Unassembled WGS sequence"/>
</dbReference>